<dbReference type="PROSITE" id="PS51687">
    <property type="entry name" value="SAM_MT_RNA_M5U"/>
    <property type="match status" value="1"/>
</dbReference>
<dbReference type="GO" id="GO:0008173">
    <property type="term" value="F:RNA methyltransferase activity"/>
    <property type="evidence" value="ECO:0007669"/>
    <property type="project" value="InterPro"/>
</dbReference>
<evidence type="ECO:0000259" key="4">
    <source>
        <dbReference type="PROSITE" id="PS50926"/>
    </source>
</evidence>
<keyword evidence="1" id="KW-0489">Methyltransferase</keyword>
<accession>A0A382GW33</accession>
<dbReference type="Gene3D" id="2.40.50.140">
    <property type="entry name" value="Nucleic acid-binding proteins"/>
    <property type="match status" value="1"/>
</dbReference>
<dbReference type="PANTHER" id="PTHR11061">
    <property type="entry name" value="RNA M5U METHYLTRANSFERASE"/>
    <property type="match status" value="1"/>
</dbReference>
<evidence type="ECO:0000256" key="1">
    <source>
        <dbReference type="ARBA" id="ARBA00022603"/>
    </source>
</evidence>
<dbReference type="InterPro" id="IPR002792">
    <property type="entry name" value="TRAM_dom"/>
</dbReference>
<dbReference type="InterPro" id="IPR029063">
    <property type="entry name" value="SAM-dependent_MTases_sf"/>
</dbReference>
<dbReference type="GO" id="GO:0006396">
    <property type="term" value="P:RNA processing"/>
    <property type="evidence" value="ECO:0007669"/>
    <property type="project" value="InterPro"/>
</dbReference>
<keyword evidence="2" id="KW-0808">Transferase</keyword>
<dbReference type="Gene3D" id="2.40.50.1070">
    <property type="match status" value="1"/>
</dbReference>
<name>A0A382GW33_9ZZZZ</name>
<evidence type="ECO:0000313" key="5">
    <source>
        <dbReference type="EMBL" id="SVB79260.1"/>
    </source>
</evidence>
<reference evidence="5" key="1">
    <citation type="submission" date="2018-05" db="EMBL/GenBank/DDBJ databases">
        <authorList>
            <person name="Lanie J.A."/>
            <person name="Ng W.-L."/>
            <person name="Kazmierczak K.M."/>
            <person name="Andrzejewski T.M."/>
            <person name="Davidsen T.M."/>
            <person name="Wayne K.J."/>
            <person name="Tettelin H."/>
            <person name="Glass J.I."/>
            <person name="Rusch D."/>
            <person name="Podicherti R."/>
            <person name="Tsui H.-C.T."/>
            <person name="Winkler M.E."/>
        </authorList>
    </citation>
    <scope>NUCLEOTIDE SEQUENCE</scope>
</reference>
<feature type="non-terminal residue" evidence="5">
    <location>
        <position position="1"/>
    </location>
</feature>
<evidence type="ECO:0000256" key="3">
    <source>
        <dbReference type="ARBA" id="ARBA00022691"/>
    </source>
</evidence>
<dbReference type="EMBL" id="UINC01057755">
    <property type="protein sequence ID" value="SVB79260.1"/>
    <property type="molecule type" value="Genomic_DNA"/>
</dbReference>
<gene>
    <name evidence="5" type="ORF">METZ01_LOCUS232114</name>
</gene>
<feature type="domain" description="TRAM" evidence="4">
    <location>
        <begin position="1"/>
        <end position="39"/>
    </location>
</feature>
<dbReference type="GO" id="GO:0032259">
    <property type="term" value="P:methylation"/>
    <property type="evidence" value="ECO:0007669"/>
    <property type="project" value="UniProtKB-KW"/>
</dbReference>
<dbReference type="SUPFAM" id="SSF50249">
    <property type="entry name" value="Nucleic acid-binding proteins"/>
    <property type="match status" value="1"/>
</dbReference>
<dbReference type="InterPro" id="IPR012340">
    <property type="entry name" value="NA-bd_OB-fold"/>
</dbReference>
<evidence type="ECO:0000256" key="2">
    <source>
        <dbReference type="ARBA" id="ARBA00022679"/>
    </source>
</evidence>
<organism evidence="5">
    <name type="scientific">marine metagenome</name>
    <dbReference type="NCBI Taxonomy" id="408172"/>
    <lineage>
        <taxon>unclassified sequences</taxon>
        <taxon>metagenomes</taxon>
        <taxon>ecological metagenomes</taxon>
    </lineage>
</organism>
<keyword evidence="3" id="KW-0949">S-adenosyl-L-methionine</keyword>
<dbReference type="PROSITE" id="PS50926">
    <property type="entry name" value="TRAM"/>
    <property type="match status" value="1"/>
</dbReference>
<dbReference type="AlphaFoldDB" id="A0A382GW33"/>
<dbReference type="InterPro" id="IPR010280">
    <property type="entry name" value="U5_MeTrfase_fam"/>
</dbReference>
<dbReference type="Gene3D" id="3.40.50.150">
    <property type="entry name" value="Vaccinia Virus protein VP39"/>
    <property type="match status" value="1"/>
</dbReference>
<proteinExistence type="predicted"/>
<sequence length="348" mass="38713">VGKLKDGSIVFVPRTVPGDTVKVSVTKRKSRWSQAKLIDVMRPSVDRVESVCPHYDSCNGCALQHMDYRAQLKWKINKVEESFRRIAGIEISVSGIQNSPNQFGYRSRLSFTLLRLPDSRIVAGFHSLWAPNRIEDVVETCSLGEETLNLAWKSLRQIWGEGARLLPSGRKLRLTLRTVQGGIVLIIQGGKGPGNPKRLMSLVSEIVSIWSEDSRGNKRLLAGSPILYDERIGEIIEVGPTDFLQANRSCEILLNEWVCDQIEPCQGLRVIDAYCGFGPFGRRLMTFGCEVIGIERDLENDFDLTNSDFGTFNCLKGTAEDILPEVLPADAVILNPPRIGLDQSVTAI</sequence>
<protein>
    <recommendedName>
        <fullName evidence="4">TRAM domain-containing protein</fullName>
    </recommendedName>
</protein>
<dbReference type="SUPFAM" id="SSF53335">
    <property type="entry name" value="S-adenosyl-L-methionine-dependent methyltransferases"/>
    <property type="match status" value="1"/>
</dbReference>
<feature type="non-terminal residue" evidence="5">
    <location>
        <position position="348"/>
    </location>
</feature>
<dbReference type="PANTHER" id="PTHR11061:SF30">
    <property type="entry name" value="TRNA (URACIL(54)-C(5))-METHYLTRANSFERASE"/>
    <property type="match status" value="1"/>
</dbReference>